<evidence type="ECO:0000313" key="3">
    <source>
        <dbReference type="EMBL" id="CAE0583210.1"/>
    </source>
</evidence>
<name>A0A6V2VQN1_EMIHU</name>
<evidence type="ECO:0000256" key="1">
    <source>
        <dbReference type="SAM" id="MobiDB-lite"/>
    </source>
</evidence>
<feature type="region of interest" description="Disordered" evidence="1">
    <location>
        <begin position="1"/>
        <end position="24"/>
    </location>
</feature>
<sequence length="101" mass="10053">MEDLDEACPAPPSQAEEAAAAAAAGGLDAGPFPTALAELLQDFAADARAAGVALLATAAARQQLHPALTTGGLFEAEVNLAPMPPAGRHAAPLLLLPVARH</sequence>
<organism evidence="3">
    <name type="scientific">Emiliania huxleyi</name>
    <name type="common">Coccolithophore</name>
    <name type="synonym">Pontosphaera huxleyi</name>
    <dbReference type="NCBI Taxonomy" id="2903"/>
    <lineage>
        <taxon>Eukaryota</taxon>
        <taxon>Haptista</taxon>
        <taxon>Haptophyta</taxon>
        <taxon>Prymnesiophyceae</taxon>
        <taxon>Isochrysidales</taxon>
        <taxon>Noelaerhabdaceae</taxon>
        <taxon>Emiliania</taxon>
    </lineage>
</organism>
<dbReference type="EMBL" id="HBIR01048425">
    <property type="protein sequence ID" value="CAE0583210.1"/>
    <property type="molecule type" value="Transcribed_RNA"/>
</dbReference>
<accession>A0A6V2VQN1</accession>
<proteinExistence type="predicted"/>
<reference evidence="3" key="1">
    <citation type="submission" date="2021-01" db="EMBL/GenBank/DDBJ databases">
        <authorList>
            <person name="Corre E."/>
            <person name="Pelletier E."/>
            <person name="Niang G."/>
            <person name="Scheremetjew M."/>
            <person name="Finn R."/>
            <person name="Kale V."/>
            <person name="Holt S."/>
            <person name="Cochrane G."/>
            <person name="Meng A."/>
            <person name="Brown T."/>
            <person name="Cohen L."/>
        </authorList>
    </citation>
    <scope>NUCLEOTIDE SEQUENCE</scope>
    <source>
        <strain evidence="3">379</strain>
    </source>
</reference>
<gene>
    <name evidence="2" type="ORF">EHUX00137_LOCUS37832</name>
    <name evidence="3" type="ORF">EHUX00137_LOCUS37833</name>
</gene>
<dbReference type="AlphaFoldDB" id="A0A6V2VQN1"/>
<protein>
    <submittedName>
        <fullName evidence="3">Uncharacterized protein</fullName>
    </submittedName>
</protein>
<dbReference type="EMBL" id="HBIR01048424">
    <property type="protein sequence ID" value="CAE0583209.1"/>
    <property type="molecule type" value="Transcribed_RNA"/>
</dbReference>
<evidence type="ECO:0000313" key="2">
    <source>
        <dbReference type="EMBL" id="CAE0583209.1"/>
    </source>
</evidence>
<feature type="compositionally biased region" description="Low complexity" evidence="1">
    <location>
        <begin position="13"/>
        <end position="24"/>
    </location>
</feature>